<name>A0AA37RW88_9GAMM</name>
<feature type="domain" description="Major facilitator superfamily (MFS) profile" evidence="6">
    <location>
        <begin position="10"/>
        <end position="430"/>
    </location>
</feature>
<feature type="region of interest" description="Disordered" evidence="4">
    <location>
        <begin position="436"/>
        <end position="458"/>
    </location>
</feature>
<evidence type="ECO:0000313" key="7">
    <source>
        <dbReference type="EMBL" id="GLP96381.1"/>
    </source>
</evidence>
<dbReference type="Proteomes" id="UP001161422">
    <property type="component" value="Unassembled WGS sequence"/>
</dbReference>
<dbReference type="InterPro" id="IPR011701">
    <property type="entry name" value="MFS"/>
</dbReference>
<accession>A0AA37RW88</accession>
<evidence type="ECO:0000256" key="5">
    <source>
        <dbReference type="SAM" id="Phobius"/>
    </source>
</evidence>
<feature type="transmembrane region" description="Helical" evidence="5">
    <location>
        <begin position="243"/>
        <end position="266"/>
    </location>
</feature>
<feature type="transmembrane region" description="Helical" evidence="5">
    <location>
        <begin position="376"/>
        <end position="399"/>
    </location>
</feature>
<dbReference type="Gene3D" id="1.20.1250.20">
    <property type="entry name" value="MFS general substrate transporter like domains"/>
    <property type="match status" value="2"/>
</dbReference>
<feature type="transmembrane region" description="Helical" evidence="5">
    <location>
        <begin position="94"/>
        <end position="113"/>
    </location>
</feature>
<dbReference type="RefSeq" id="WP_095505184.1">
    <property type="nucleotide sequence ID" value="NZ_BSNC01000004.1"/>
</dbReference>
<keyword evidence="1 5" id="KW-0812">Transmembrane</keyword>
<feature type="transmembrane region" description="Helical" evidence="5">
    <location>
        <begin position="405"/>
        <end position="425"/>
    </location>
</feature>
<evidence type="ECO:0000256" key="4">
    <source>
        <dbReference type="SAM" id="MobiDB-lite"/>
    </source>
</evidence>
<evidence type="ECO:0000259" key="6">
    <source>
        <dbReference type="PROSITE" id="PS50850"/>
    </source>
</evidence>
<protein>
    <recommendedName>
        <fullName evidence="6">Major facilitator superfamily (MFS) profile domain-containing protein</fullName>
    </recommendedName>
</protein>
<feature type="transmembrane region" description="Helical" evidence="5">
    <location>
        <begin position="119"/>
        <end position="142"/>
    </location>
</feature>
<feature type="transmembrane region" description="Helical" evidence="5">
    <location>
        <begin position="193"/>
        <end position="212"/>
    </location>
</feature>
<keyword evidence="3 5" id="KW-0472">Membrane</keyword>
<reference evidence="7" key="1">
    <citation type="journal article" date="2014" name="Int. J. Syst. Evol. Microbiol.">
        <title>Complete genome sequence of Corynebacterium casei LMG S-19264T (=DSM 44701T), isolated from a smear-ripened cheese.</title>
        <authorList>
            <consortium name="US DOE Joint Genome Institute (JGI-PGF)"/>
            <person name="Walter F."/>
            <person name="Albersmeier A."/>
            <person name="Kalinowski J."/>
            <person name="Ruckert C."/>
        </authorList>
    </citation>
    <scope>NUCLEOTIDE SEQUENCE</scope>
    <source>
        <strain evidence="7">NBRC 101628</strain>
    </source>
</reference>
<feature type="transmembrane region" description="Helical" evidence="5">
    <location>
        <begin position="154"/>
        <end position="173"/>
    </location>
</feature>
<dbReference type="InterPro" id="IPR020846">
    <property type="entry name" value="MFS_dom"/>
</dbReference>
<dbReference type="AlphaFoldDB" id="A0AA37RW88"/>
<feature type="transmembrane region" description="Helical" evidence="5">
    <location>
        <begin position="28"/>
        <end position="50"/>
    </location>
</feature>
<feature type="compositionally biased region" description="Basic and acidic residues" evidence="4">
    <location>
        <begin position="436"/>
        <end position="447"/>
    </location>
</feature>
<keyword evidence="8" id="KW-1185">Reference proteome</keyword>
<evidence type="ECO:0000313" key="8">
    <source>
        <dbReference type="Proteomes" id="UP001161422"/>
    </source>
</evidence>
<gene>
    <name evidence="7" type="ORF">GCM10007895_16870</name>
</gene>
<sequence length="458" mass="48650">MTDQTATPKKFLGIHIESQVSAWNMSTFYLTCVATILLGAFINGFHPFLFTEMMGIPQDQHGVVSGKLNFAGEMAIIASVGIWGALSDKIGRKWVMTFGFAILALTFYLYPTAQTVNELLIYRCIYGVGISAATCMIVTLLADYAKDVTRGKAAGLQGVCNGIGAMVALFVLLRLPQIFQSQGQTAVEAGFATYHIVVGICIVLAIVSFIGLKGHIKKEAKHDLPLAKMIYGGVKAAKDPGIALAYGAAFVSRANLTIVGAFMTLWLSNYGVNEAGMNSADALKKAGMIVGIAQGVTLLGAPIFGILADKINRVNCLVLATTLTFLGYCGTYFITDPFGSAMMIIVVLIGLAEIGGIISSGVLIAQQTSPKNRGAVIGIFNLSGAIGILISSIVGGYLFDHWNNAGPFVFVGLCGLTVTIWALIVKNKVVPYAEREKTPEEQVRQDNEPGEVNASLTP</sequence>
<dbReference type="Pfam" id="PF07690">
    <property type="entry name" value="MFS_1"/>
    <property type="match status" value="1"/>
</dbReference>
<evidence type="ECO:0000256" key="1">
    <source>
        <dbReference type="ARBA" id="ARBA00022692"/>
    </source>
</evidence>
<comment type="caution">
    <text evidence="7">The sequence shown here is derived from an EMBL/GenBank/DDBJ whole genome shotgun (WGS) entry which is preliminary data.</text>
</comment>
<feature type="transmembrane region" description="Helical" evidence="5">
    <location>
        <begin position="286"/>
        <end position="307"/>
    </location>
</feature>
<evidence type="ECO:0000256" key="3">
    <source>
        <dbReference type="ARBA" id="ARBA00023136"/>
    </source>
</evidence>
<dbReference type="EMBL" id="BSNC01000004">
    <property type="protein sequence ID" value="GLP96381.1"/>
    <property type="molecule type" value="Genomic_DNA"/>
</dbReference>
<dbReference type="PROSITE" id="PS50850">
    <property type="entry name" value="MFS"/>
    <property type="match status" value="1"/>
</dbReference>
<dbReference type="PANTHER" id="PTHR23524:SF1">
    <property type="entry name" value="MRH DOMAIN-CONTAINING PROTEIN-RELATED"/>
    <property type="match status" value="1"/>
</dbReference>
<evidence type="ECO:0000256" key="2">
    <source>
        <dbReference type="ARBA" id="ARBA00022989"/>
    </source>
</evidence>
<dbReference type="PANTHER" id="PTHR23524">
    <property type="entry name" value="TRANSPORTER, PUTATIVE (AFU_ORTHOLOGUE AFUA_8G04850)-RELATED"/>
    <property type="match status" value="1"/>
</dbReference>
<feature type="transmembrane region" description="Helical" evidence="5">
    <location>
        <begin position="70"/>
        <end position="87"/>
    </location>
</feature>
<reference evidence="7" key="2">
    <citation type="submission" date="2023-01" db="EMBL/GenBank/DDBJ databases">
        <title>Draft genome sequence of Paraferrimonas sedimenticola strain NBRC 101628.</title>
        <authorList>
            <person name="Sun Q."/>
            <person name="Mori K."/>
        </authorList>
    </citation>
    <scope>NUCLEOTIDE SEQUENCE</scope>
    <source>
        <strain evidence="7">NBRC 101628</strain>
    </source>
</reference>
<proteinExistence type="predicted"/>
<organism evidence="7 8">
    <name type="scientific">Paraferrimonas sedimenticola</name>
    <dbReference type="NCBI Taxonomy" id="375674"/>
    <lineage>
        <taxon>Bacteria</taxon>
        <taxon>Pseudomonadati</taxon>
        <taxon>Pseudomonadota</taxon>
        <taxon>Gammaproteobacteria</taxon>
        <taxon>Alteromonadales</taxon>
        <taxon>Ferrimonadaceae</taxon>
        <taxon>Paraferrimonas</taxon>
    </lineage>
</organism>
<dbReference type="GO" id="GO:0022857">
    <property type="term" value="F:transmembrane transporter activity"/>
    <property type="evidence" value="ECO:0007669"/>
    <property type="project" value="InterPro"/>
</dbReference>
<dbReference type="SUPFAM" id="SSF103473">
    <property type="entry name" value="MFS general substrate transporter"/>
    <property type="match status" value="1"/>
</dbReference>
<feature type="transmembrane region" description="Helical" evidence="5">
    <location>
        <begin position="341"/>
        <end position="364"/>
    </location>
</feature>
<feature type="transmembrane region" description="Helical" evidence="5">
    <location>
        <begin position="314"/>
        <end position="335"/>
    </location>
</feature>
<keyword evidence="2 5" id="KW-1133">Transmembrane helix</keyword>
<dbReference type="InterPro" id="IPR036259">
    <property type="entry name" value="MFS_trans_sf"/>
</dbReference>